<name>A0AC61RVS1_9FIRM</name>
<keyword evidence="2" id="KW-1185">Reference proteome</keyword>
<comment type="caution">
    <text evidence="1">The sequence shown here is derived from an EMBL/GenBank/DDBJ whole genome shotgun (WGS) entry which is preliminary data.</text>
</comment>
<evidence type="ECO:0000313" key="1">
    <source>
        <dbReference type="EMBL" id="TGY95837.1"/>
    </source>
</evidence>
<sequence length="361" mass="40678">MLGMKKNVVLSLAIVLLAFCAACAGPKGETDHETQTALEERPGQEETNNEENELSDPGGVSDMEGKTDAARIPSELARIPEEYFTPAQEQGTIERLSYQTYESMSYESRTTQLEKTAYVYLPYGYTEEKQYHVFYLMHGGWSNETTYLGTPEHPNVLKNVIDHGIQEGKMKPMIVVCPTYNNESPEDSGDYGLALRLTDNYHNELVNDLMPAVEGKYRTYAEGTSLKELKESRDYRAFAGFSMGSVTTWHTFQYCMDYFRYFLPSSGNLTSDGAYMENLVTDAGYGAEDFFIYAMSGTEDFAYGSFSSQIQGMLEGPQGIFKDVDHEKDGNLAYRVQEGNSHDGDAAMQYIYNGLIWIWNN</sequence>
<organism evidence="1 2">
    <name type="scientific">Petralouisia muris</name>
    <dbReference type="NCBI Taxonomy" id="3032872"/>
    <lineage>
        <taxon>Bacteria</taxon>
        <taxon>Bacillati</taxon>
        <taxon>Bacillota</taxon>
        <taxon>Clostridia</taxon>
        <taxon>Lachnospirales</taxon>
        <taxon>Lachnospiraceae</taxon>
        <taxon>Petralouisia</taxon>
    </lineage>
</organism>
<protein>
    <submittedName>
        <fullName evidence="1">Uncharacterized protein</fullName>
    </submittedName>
</protein>
<gene>
    <name evidence="1" type="ORF">E5329_12680</name>
</gene>
<accession>A0AC61RVS1</accession>
<proteinExistence type="predicted"/>
<dbReference type="Proteomes" id="UP000304953">
    <property type="component" value="Unassembled WGS sequence"/>
</dbReference>
<reference evidence="1" key="1">
    <citation type="submission" date="2019-04" db="EMBL/GenBank/DDBJ databases">
        <title>Microbes associate with the intestines of laboratory mice.</title>
        <authorList>
            <person name="Navarre W."/>
            <person name="Wong E."/>
            <person name="Huang K."/>
            <person name="Tropini C."/>
            <person name="Ng K."/>
            <person name="Yu B."/>
        </authorList>
    </citation>
    <scope>NUCLEOTIDE SEQUENCE</scope>
    <source>
        <strain evidence="1">NM01_1-7b</strain>
    </source>
</reference>
<evidence type="ECO:0000313" key="2">
    <source>
        <dbReference type="Proteomes" id="UP000304953"/>
    </source>
</evidence>
<dbReference type="EMBL" id="SRYA01000023">
    <property type="protein sequence ID" value="TGY95837.1"/>
    <property type="molecule type" value="Genomic_DNA"/>
</dbReference>